<keyword evidence="6" id="KW-0418">Kinase</keyword>
<dbReference type="InterPro" id="IPR000719">
    <property type="entry name" value="Prot_kinase_dom"/>
</dbReference>
<dbReference type="PROSITE" id="PS00108">
    <property type="entry name" value="PROTEIN_KINASE_ST"/>
    <property type="match status" value="1"/>
</dbReference>
<dbReference type="PANTHER" id="PTHR47974:SF19">
    <property type="entry name" value="RECEPTOR-LIKE SERINE_THREONINE-PROTEIN KINASE"/>
    <property type="match status" value="1"/>
</dbReference>
<dbReference type="InterPro" id="IPR011009">
    <property type="entry name" value="Kinase-like_dom_sf"/>
</dbReference>
<accession>A0A2N9I9P9</accession>
<evidence type="ECO:0000256" key="8">
    <source>
        <dbReference type="ARBA" id="ARBA00022989"/>
    </source>
</evidence>
<evidence type="ECO:0000256" key="2">
    <source>
        <dbReference type="ARBA" id="ARBA00022679"/>
    </source>
</evidence>
<evidence type="ECO:0000256" key="10">
    <source>
        <dbReference type="ARBA" id="ARBA00023157"/>
    </source>
</evidence>
<dbReference type="SMART" id="SM00220">
    <property type="entry name" value="S_TKc"/>
    <property type="match status" value="1"/>
</dbReference>
<evidence type="ECO:0000256" key="7">
    <source>
        <dbReference type="ARBA" id="ARBA00022840"/>
    </source>
</evidence>
<keyword evidence="10" id="KW-1015">Disulfide bond</keyword>
<keyword evidence="4 15" id="KW-0732">Signal</keyword>
<dbReference type="Gene3D" id="1.10.510.10">
    <property type="entry name" value="Transferase(Phosphotransferase) domain 1"/>
    <property type="match status" value="2"/>
</dbReference>
<dbReference type="AlphaFoldDB" id="A0A2N9I9P9"/>
<dbReference type="GO" id="GO:0004674">
    <property type="term" value="F:protein serine/threonine kinase activity"/>
    <property type="evidence" value="ECO:0007669"/>
    <property type="project" value="UniProtKB-KW"/>
</dbReference>
<dbReference type="SUPFAM" id="SSF56112">
    <property type="entry name" value="Protein kinase-like (PK-like)"/>
    <property type="match status" value="1"/>
</dbReference>
<dbReference type="PANTHER" id="PTHR47974">
    <property type="entry name" value="OS07G0415500 PROTEIN"/>
    <property type="match status" value="1"/>
</dbReference>
<dbReference type="SUPFAM" id="SSF51110">
    <property type="entry name" value="alpha-D-mannose-specific plant lectins"/>
    <property type="match status" value="1"/>
</dbReference>
<evidence type="ECO:0000256" key="9">
    <source>
        <dbReference type="ARBA" id="ARBA00023136"/>
    </source>
</evidence>
<feature type="signal peptide" evidence="15">
    <location>
        <begin position="1"/>
        <end position="30"/>
    </location>
</feature>
<feature type="chain" id="PRO_5014867194" description="Protein kinase domain-containing protein" evidence="15">
    <location>
        <begin position="31"/>
        <end position="492"/>
    </location>
</feature>
<evidence type="ECO:0000256" key="15">
    <source>
        <dbReference type="SAM" id="SignalP"/>
    </source>
</evidence>
<dbReference type="CDD" id="cd00028">
    <property type="entry name" value="B_lectin"/>
    <property type="match status" value="1"/>
</dbReference>
<evidence type="ECO:0000256" key="6">
    <source>
        <dbReference type="ARBA" id="ARBA00022777"/>
    </source>
</evidence>
<keyword evidence="3 14" id="KW-0812">Transmembrane</keyword>
<feature type="domain" description="Bulb-type lectin" evidence="17">
    <location>
        <begin position="31"/>
        <end position="153"/>
    </location>
</feature>
<keyword evidence="11" id="KW-0325">Glycoprotein</keyword>
<keyword evidence="13" id="KW-0723">Serine/threonine-protein kinase</keyword>
<dbReference type="Gene3D" id="2.90.10.10">
    <property type="entry name" value="Bulb-type lectin domain"/>
    <property type="match status" value="1"/>
</dbReference>
<name>A0A2N9I9P9_FAGSY</name>
<evidence type="ECO:0000256" key="4">
    <source>
        <dbReference type="ARBA" id="ARBA00022729"/>
    </source>
</evidence>
<dbReference type="InterPro" id="IPR036426">
    <property type="entry name" value="Bulb-type_lectin_dom_sf"/>
</dbReference>
<evidence type="ECO:0000256" key="3">
    <source>
        <dbReference type="ARBA" id="ARBA00022692"/>
    </source>
</evidence>
<evidence type="ECO:0000256" key="12">
    <source>
        <dbReference type="PROSITE-ProRule" id="PRU10141"/>
    </source>
</evidence>
<feature type="transmembrane region" description="Helical" evidence="14">
    <location>
        <begin position="173"/>
        <end position="195"/>
    </location>
</feature>
<dbReference type="GO" id="GO:0005524">
    <property type="term" value="F:ATP binding"/>
    <property type="evidence" value="ECO:0007669"/>
    <property type="project" value="UniProtKB-UniRule"/>
</dbReference>
<gene>
    <name evidence="18" type="ORF">FSB_LOCUS48662</name>
</gene>
<evidence type="ECO:0000256" key="13">
    <source>
        <dbReference type="RuleBase" id="RU000304"/>
    </source>
</evidence>
<dbReference type="GO" id="GO:0016020">
    <property type="term" value="C:membrane"/>
    <property type="evidence" value="ECO:0007669"/>
    <property type="project" value="UniProtKB-SubCell"/>
</dbReference>
<keyword evidence="8 14" id="KW-1133">Transmembrane helix</keyword>
<evidence type="ECO:0000256" key="11">
    <source>
        <dbReference type="ARBA" id="ARBA00023180"/>
    </source>
</evidence>
<evidence type="ECO:0000256" key="14">
    <source>
        <dbReference type="SAM" id="Phobius"/>
    </source>
</evidence>
<dbReference type="InterPro" id="IPR008271">
    <property type="entry name" value="Ser/Thr_kinase_AS"/>
</dbReference>
<dbReference type="EMBL" id="OIVN01005087">
    <property type="protein sequence ID" value="SPD20780.1"/>
    <property type="molecule type" value="Genomic_DNA"/>
</dbReference>
<keyword evidence="5 12" id="KW-0547">Nucleotide-binding</keyword>
<evidence type="ECO:0000259" key="17">
    <source>
        <dbReference type="PROSITE" id="PS50927"/>
    </source>
</evidence>
<reference evidence="18" key="1">
    <citation type="submission" date="2018-02" db="EMBL/GenBank/DDBJ databases">
        <authorList>
            <person name="Cohen D.B."/>
            <person name="Kent A.D."/>
        </authorList>
    </citation>
    <scope>NUCLEOTIDE SEQUENCE</scope>
</reference>
<sequence>MVQSISKKSWCRFALLLLIIMSLKAHLSTASDTIYPGKSLAWNQTLISRNGIFELGFFTPGKSQNYYVGIWYKKIAEKPVVWVANRDFPVSDPSSSELQLSEDGNLVLTQKGGPYYKFTTFGICNQQKLPLCDCPKGFKPRYPIDWDLYDYSGGCENNSITWRAHSIGALEKAALRVGVPSVLTFLIGIVLAITWRRHSGVGALKEVEFSLILFKYRDLRIVTKNFSQKLGEGGFGSVFKGILPNSTAIAVKKIRSLEQGEKQFRAEVSTLGAIQHVNILRLRGFCVEASKRFLIYEYMPKGSLESHLFQTVSIILAWKTRYRIAIGTARGLAYLHENCRDCIIHCDIKPENILLDADYDPKVADFGLAKVIGRDFSRVLTTMRGTRGYLAPEWISDDEICNYFPARVAIAMNKGEDLRTFLDFQLEGRANMEELTRACKVACWCIQDDPKDRPTMGQVVKILEGVMQVGIPQIPLYFQRLSENSYGNDCLP</sequence>
<evidence type="ECO:0000259" key="16">
    <source>
        <dbReference type="PROSITE" id="PS50011"/>
    </source>
</evidence>
<dbReference type="FunFam" id="1.10.510.10:FF:001424">
    <property type="entry name" value="Protein kinase superfamily protein"/>
    <property type="match status" value="1"/>
</dbReference>
<dbReference type="PROSITE" id="PS50927">
    <property type="entry name" value="BULB_LECTIN"/>
    <property type="match status" value="1"/>
</dbReference>
<evidence type="ECO:0000313" key="18">
    <source>
        <dbReference type="EMBL" id="SPD20780.1"/>
    </source>
</evidence>
<feature type="binding site" evidence="12">
    <location>
        <position position="253"/>
    </location>
    <ligand>
        <name>ATP</name>
        <dbReference type="ChEBI" id="CHEBI:30616"/>
    </ligand>
</feature>
<feature type="domain" description="Protein kinase" evidence="16">
    <location>
        <begin position="224"/>
        <end position="492"/>
    </location>
</feature>
<comment type="subcellular location">
    <subcellularLocation>
        <location evidence="1">Membrane</location>
        <topology evidence="1">Single-pass membrane protein</topology>
    </subcellularLocation>
</comment>
<dbReference type="PROSITE" id="PS00107">
    <property type="entry name" value="PROTEIN_KINASE_ATP"/>
    <property type="match status" value="1"/>
</dbReference>
<dbReference type="PROSITE" id="PS50011">
    <property type="entry name" value="PROTEIN_KINASE_DOM"/>
    <property type="match status" value="1"/>
</dbReference>
<evidence type="ECO:0000256" key="5">
    <source>
        <dbReference type="ARBA" id="ARBA00022741"/>
    </source>
</evidence>
<dbReference type="Gene3D" id="3.30.200.20">
    <property type="entry name" value="Phosphorylase Kinase, domain 1"/>
    <property type="match status" value="1"/>
</dbReference>
<proteinExistence type="inferred from homology"/>
<keyword evidence="2" id="KW-0808">Transferase</keyword>
<dbReference type="SMART" id="SM00108">
    <property type="entry name" value="B_lectin"/>
    <property type="match status" value="1"/>
</dbReference>
<dbReference type="Pfam" id="PF00069">
    <property type="entry name" value="Pkinase"/>
    <property type="match status" value="1"/>
</dbReference>
<dbReference type="InterPro" id="IPR001480">
    <property type="entry name" value="Bulb-type_lectin_dom"/>
</dbReference>
<protein>
    <recommendedName>
        <fullName evidence="19">Protein kinase domain-containing protein</fullName>
    </recommendedName>
</protein>
<keyword evidence="9 14" id="KW-0472">Membrane</keyword>
<evidence type="ECO:0008006" key="19">
    <source>
        <dbReference type="Google" id="ProtNLM"/>
    </source>
</evidence>
<comment type="similarity">
    <text evidence="13">Belongs to the protein kinase superfamily.</text>
</comment>
<dbReference type="InterPro" id="IPR017441">
    <property type="entry name" value="Protein_kinase_ATP_BS"/>
</dbReference>
<organism evidence="18">
    <name type="scientific">Fagus sylvatica</name>
    <name type="common">Beechnut</name>
    <dbReference type="NCBI Taxonomy" id="28930"/>
    <lineage>
        <taxon>Eukaryota</taxon>
        <taxon>Viridiplantae</taxon>
        <taxon>Streptophyta</taxon>
        <taxon>Embryophyta</taxon>
        <taxon>Tracheophyta</taxon>
        <taxon>Spermatophyta</taxon>
        <taxon>Magnoliopsida</taxon>
        <taxon>eudicotyledons</taxon>
        <taxon>Gunneridae</taxon>
        <taxon>Pentapetalae</taxon>
        <taxon>rosids</taxon>
        <taxon>fabids</taxon>
        <taxon>Fagales</taxon>
        <taxon>Fagaceae</taxon>
        <taxon>Fagus</taxon>
    </lineage>
</organism>
<evidence type="ECO:0000256" key="1">
    <source>
        <dbReference type="ARBA" id="ARBA00004167"/>
    </source>
</evidence>
<dbReference type="FunFam" id="3.30.200.20:FF:000178">
    <property type="entry name" value="serine/threonine-protein kinase PBS1-like"/>
    <property type="match status" value="1"/>
</dbReference>
<keyword evidence="7 12" id="KW-0067">ATP-binding</keyword>